<feature type="short sequence motif" description="HXTX 2" evidence="2">
    <location>
        <begin position="121"/>
        <end position="124"/>
    </location>
</feature>
<dbReference type="PANTHER" id="PTHR35561">
    <property type="entry name" value="RNA 2',3'-CYCLIC PHOSPHODIESTERASE"/>
    <property type="match status" value="1"/>
</dbReference>
<name>A0A3A9W9A6_9ACTN</name>
<dbReference type="InterPro" id="IPR009097">
    <property type="entry name" value="Cyclic_Pdiesterase"/>
</dbReference>
<evidence type="ECO:0000313" key="5">
    <source>
        <dbReference type="Proteomes" id="UP000268652"/>
    </source>
</evidence>
<evidence type="ECO:0000256" key="1">
    <source>
        <dbReference type="ARBA" id="ARBA00022801"/>
    </source>
</evidence>
<comment type="catalytic activity">
    <reaction evidence="2">
        <text>a 3'-end 2',3'-cyclophospho-ribonucleotide-RNA + H2O = a 3'-end 2'-phospho-ribonucleotide-RNA + H(+)</text>
        <dbReference type="Rhea" id="RHEA:11828"/>
        <dbReference type="Rhea" id="RHEA-COMP:10464"/>
        <dbReference type="Rhea" id="RHEA-COMP:17353"/>
        <dbReference type="ChEBI" id="CHEBI:15377"/>
        <dbReference type="ChEBI" id="CHEBI:15378"/>
        <dbReference type="ChEBI" id="CHEBI:83064"/>
        <dbReference type="ChEBI" id="CHEBI:173113"/>
        <dbReference type="EC" id="3.1.4.58"/>
    </reaction>
</comment>
<evidence type="ECO:0000313" key="4">
    <source>
        <dbReference type="EMBL" id="RKN23303.1"/>
    </source>
</evidence>
<accession>A0A3A9W9A6</accession>
<dbReference type="Proteomes" id="UP000275024">
    <property type="component" value="Unassembled WGS sequence"/>
</dbReference>
<dbReference type="NCBIfam" id="TIGR02258">
    <property type="entry name" value="2_5_ligase"/>
    <property type="match status" value="1"/>
</dbReference>
<proteinExistence type="inferred from homology"/>
<protein>
    <recommendedName>
        <fullName evidence="2">RNA 2',3'-cyclic phosphodiesterase</fullName>
        <shortName evidence="2">RNA 2',3'-CPDase</shortName>
        <ecNumber evidence="2">3.1.4.58</ecNumber>
    </recommendedName>
</protein>
<dbReference type="InterPro" id="IPR004175">
    <property type="entry name" value="RNA_CPDase"/>
</dbReference>
<feature type="short sequence motif" description="HXTX 1" evidence="2">
    <location>
        <begin position="44"/>
        <end position="47"/>
    </location>
</feature>
<dbReference type="GO" id="GO:0004113">
    <property type="term" value="F:2',3'-cyclic-nucleotide 3'-phosphodiesterase activity"/>
    <property type="evidence" value="ECO:0007669"/>
    <property type="project" value="InterPro"/>
</dbReference>
<comment type="similarity">
    <text evidence="2">Belongs to the 2H phosphoesterase superfamily. ThpR family.</text>
</comment>
<gene>
    <name evidence="3" type="primary">thpR</name>
    <name evidence="4" type="ORF">D7318_12380</name>
    <name evidence="3" type="ORF">D7319_11425</name>
</gene>
<evidence type="ECO:0000313" key="3">
    <source>
        <dbReference type="EMBL" id="RKN09665.1"/>
    </source>
</evidence>
<keyword evidence="1 2" id="KW-0378">Hydrolase</keyword>
<sequence>MGHRLFAAVLPPRGAMAEVARAADALLAVPGAERLRWRERAGWHVTLAFYGDLAADQVLALTGRLAEVARESEPFGLRLAGGGTFGDSTLWVGLGGQTVALAGLAAAVGPGVEAHDEYRPHLTLARAPRPPVPLAPFAALLSGFSGAGWPVERIVLMRSENGRYTEHGAWELGVR</sequence>
<dbReference type="EMBL" id="RBDY01000007">
    <property type="protein sequence ID" value="RKN23303.1"/>
    <property type="molecule type" value="Genomic_DNA"/>
</dbReference>
<dbReference type="OrthoDB" id="9787070at2"/>
<organism evidence="3 6">
    <name type="scientific">Streptomyces radicis</name>
    <dbReference type="NCBI Taxonomy" id="1750517"/>
    <lineage>
        <taxon>Bacteria</taxon>
        <taxon>Bacillati</taxon>
        <taxon>Actinomycetota</taxon>
        <taxon>Actinomycetes</taxon>
        <taxon>Kitasatosporales</taxon>
        <taxon>Streptomycetaceae</taxon>
        <taxon>Streptomyces</taxon>
    </lineage>
</organism>
<dbReference type="GO" id="GO:0008664">
    <property type="term" value="F:RNA 2',3'-cyclic 3'-phosphodiesterase activity"/>
    <property type="evidence" value="ECO:0007669"/>
    <property type="project" value="UniProtKB-EC"/>
</dbReference>
<dbReference type="RefSeq" id="WP_120696991.1">
    <property type="nucleotide sequence ID" value="NZ_RBDX01000007.1"/>
</dbReference>
<feature type="active site" description="Proton donor" evidence="2">
    <location>
        <position position="44"/>
    </location>
</feature>
<evidence type="ECO:0000256" key="2">
    <source>
        <dbReference type="HAMAP-Rule" id="MF_01940"/>
    </source>
</evidence>
<dbReference type="Gene3D" id="3.90.1140.10">
    <property type="entry name" value="Cyclic phosphodiesterase"/>
    <property type="match status" value="1"/>
</dbReference>
<dbReference type="Pfam" id="PF13563">
    <property type="entry name" value="2_5_RNA_ligase2"/>
    <property type="match status" value="1"/>
</dbReference>
<comment type="caution">
    <text evidence="3">The sequence shown here is derived from an EMBL/GenBank/DDBJ whole genome shotgun (WGS) entry which is preliminary data.</text>
</comment>
<dbReference type="AlphaFoldDB" id="A0A3A9W9A6"/>
<dbReference type="PANTHER" id="PTHR35561:SF1">
    <property type="entry name" value="RNA 2',3'-CYCLIC PHOSPHODIESTERASE"/>
    <property type="match status" value="1"/>
</dbReference>
<dbReference type="HAMAP" id="MF_01940">
    <property type="entry name" value="RNA_CPDase"/>
    <property type="match status" value="1"/>
</dbReference>
<dbReference type="EMBL" id="RBDX01000007">
    <property type="protein sequence ID" value="RKN09665.1"/>
    <property type="molecule type" value="Genomic_DNA"/>
</dbReference>
<dbReference type="EC" id="3.1.4.58" evidence="2"/>
<reference evidence="5 6" key="1">
    <citation type="submission" date="2018-09" db="EMBL/GenBank/DDBJ databases">
        <title>Streptomyces sp. nov. DS1-2, an endophytic actinomycete isolated from roots of Dendrobium scabrilingue.</title>
        <authorList>
            <person name="Kuncharoen N."/>
            <person name="Kudo T."/>
            <person name="Ohkuma M."/>
            <person name="Yuki M."/>
            <person name="Tanasupawat S."/>
        </authorList>
    </citation>
    <scope>NUCLEOTIDE SEQUENCE [LARGE SCALE GENOMIC DNA]</scope>
    <source>
        <strain evidence="3 6">AZ1-7</strain>
        <strain evidence="4 5">DS1-2</strain>
    </source>
</reference>
<feature type="active site" description="Proton acceptor" evidence="2">
    <location>
        <position position="121"/>
    </location>
</feature>
<evidence type="ECO:0000313" key="6">
    <source>
        <dbReference type="Proteomes" id="UP000275024"/>
    </source>
</evidence>
<keyword evidence="5" id="KW-1185">Reference proteome</keyword>
<dbReference type="Proteomes" id="UP000268652">
    <property type="component" value="Unassembled WGS sequence"/>
</dbReference>
<dbReference type="SUPFAM" id="SSF55144">
    <property type="entry name" value="LigT-like"/>
    <property type="match status" value="1"/>
</dbReference>
<comment type="function">
    <text evidence="2">Hydrolyzes RNA 2',3'-cyclic phosphodiester to an RNA 2'-phosphomonoester.</text>
</comment>